<keyword evidence="2" id="KW-0732">Signal</keyword>
<dbReference type="Proteomes" id="UP001465976">
    <property type="component" value="Unassembled WGS sequence"/>
</dbReference>
<dbReference type="EMBL" id="JBAHYK010000055">
    <property type="protein sequence ID" value="KAL0579557.1"/>
    <property type="molecule type" value="Genomic_DNA"/>
</dbReference>
<feature type="coiled-coil region" evidence="1">
    <location>
        <begin position="53"/>
        <end position="87"/>
    </location>
</feature>
<sequence>MAREARNVVGAMVLLAALDLEVAAESVVEVQTYGHIEDSNLSPGSLTSINKRAELAEKGLECASVQAQDLKAELSKLGVELQAMKDTAAIVQGELTQAQAAEADAEKELVSLLMKTTQAMHEQDMVEEENDLWRHDNMIGSLQAKIDTLESTLAKCWKNQGQGHEQESQSKLMVDLNIWMSNSPLTDPASVESLYSVMFPAFTVFL</sequence>
<evidence type="ECO:0000256" key="1">
    <source>
        <dbReference type="SAM" id="Coils"/>
    </source>
</evidence>
<feature type="chain" id="PRO_5047090030" evidence="2">
    <location>
        <begin position="25"/>
        <end position="206"/>
    </location>
</feature>
<accession>A0ABR3FWD6</accession>
<proteinExistence type="predicted"/>
<name>A0ABR3FWD6_9AGAR</name>
<protein>
    <submittedName>
        <fullName evidence="3">Uncharacterized protein</fullName>
    </submittedName>
</protein>
<comment type="caution">
    <text evidence="3">The sequence shown here is derived from an EMBL/GenBank/DDBJ whole genome shotgun (WGS) entry which is preliminary data.</text>
</comment>
<evidence type="ECO:0000256" key="2">
    <source>
        <dbReference type="SAM" id="SignalP"/>
    </source>
</evidence>
<organism evidence="3 4">
    <name type="scientific">Marasmius crinis-equi</name>
    <dbReference type="NCBI Taxonomy" id="585013"/>
    <lineage>
        <taxon>Eukaryota</taxon>
        <taxon>Fungi</taxon>
        <taxon>Dikarya</taxon>
        <taxon>Basidiomycota</taxon>
        <taxon>Agaricomycotina</taxon>
        <taxon>Agaricomycetes</taxon>
        <taxon>Agaricomycetidae</taxon>
        <taxon>Agaricales</taxon>
        <taxon>Marasmiineae</taxon>
        <taxon>Marasmiaceae</taxon>
        <taxon>Marasmius</taxon>
    </lineage>
</organism>
<reference evidence="3 4" key="1">
    <citation type="submission" date="2024-02" db="EMBL/GenBank/DDBJ databases">
        <title>A draft genome for the cacao thread blight pathogen Marasmius crinis-equi.</title>
        <authorList>
            <person name="Cohen S.P."/>
            <person name="Baruah I.K."/>
            <person name="Amoako-Attah I."/>
            <person name="Bukari Y."/>
            <person name="Meinhardt L.W."/>
            <person name="Bailey B.A."/>
        </authorList>
    </citation>
    <scope>NUCLEOTIDE SEQUENCE [LARGE SCALE GENOMIC DNA]</scope>
    <source>
        <strain evidence="3 4">GH-76</strain>
    </source>
</reference>
<keyword evidence="4" id="KW-1185">Reference proteome</keyword>
<keyword evidence="1" id="KW-0175">Coiled coil</keyword>
<gene>
    <name evidence="3" type="ORF">V5O48_002437</name>
</gene>
<evidence type="ECO:0000313" key="3">
    <source>
        <dbReference type="EMBL" id="KAL0579557.1"/>
    </source>
</evidence>
<evidence type="ECO:0000313" key="4">
    <source>
        <dbReference type="Proteomes" id="UP001465976"/>
    </source>
</evidence>
<feature type="signal peptide" evidence="2">
    <location>
        <begin position="1"/>
        <end position="24"/>
    </location>
</feature>